<dbReference type="EMBL" id="FNIC01000014">
    <property type="protein sequence ID" value="SDO74069.1"/>
    <property type="molecule type" value="Genomic_DNA"/>
</dbReference>
<keyword evidence="3" id="KW-0269">Exonuclease</keyword>
<gene>
    <name evidence="3" type="ORF">SAMN05192576_0368</name>
</gene>
<dbReference type="GO" id="GO:0004519">
    <property type="term" value="F:endonuclease activity"/>
    <property type="evidence" value="ECO:0007669"/>
    <property type="project" value="UniProtKB-KW"/>
</dbReference>
<dbReference type="InterPro" id="IPR005135">
    <property type="entry name" value="Endo/exonuclease/phosphatase"/>
</dbReference>
<evidence type="ECO:0000256" key="1">
    <source>
        <dbReference type="SAM" id="MobiDB-lite"/>
    </source>
</evidence>
<dbReference type="InterPro" id="IPR051916">
    <property type="entry name" value="GPI-anchor_lipid_remodeler"/>
</dbReference>
<keyword evidence="3" id="KW-0540">Nuclease</keyword>
<organism evidence="3 4">
    <name type="scientific">Nocardioides szechwanensis</name>
    <dbReference type="NCBI Taxonomy" id="1005944"/>
    <lineage>
        <taxon>Bacteria</taxon>
        <taxon>Bacillati</taxon>
        <taxon>Actinomycetota</taxon>
        <taxon>Actinomycetes</taxon>
        <taxon>Propionibacteriales</taxon>
        <taxon>Nocardioidaceae</taxon>
        <taxon>Nocardioides</taxon>
    </lineage>
</organism>
<evidence type="ECO:0000259" key="2">
    <source>
        <dbReference type="Pfam" id="PF03372"/>
    </source>
</evidence>
<dbReference type="PANTHER" id="PTHR14859">
    <property type="entry name" value="CALCOFLUOR WHITE HYPERSENSITIVE PROTEIN PRECURSOR"/>
    <property type="match status" value="1"/>
</dbReference>
<reference evidence="3 4" key="1">
    <citation type="submission" date="2016-10" db="EMBL/GenBank/DDBJ databases">
        <authorList>
            <person name="de Groot N.N."/>
        </authorList>
    </citation>
    <scope>NUCLEOTIDE SEQUENCE [LARGE SCALE GENOMIC DNA]</scope>
    <source>
        <strain evidence="3 4">CGMCC 1.11147</strain>
    </source>
</reference>
<sequence>MNRWLHALFAVAALGVVIALVVFWPSPQGPGPQLPPSPPSGLPPPTGPAPTPTPTGPGGTPSCPDPASVRLRVVTFNIHGGVGPGDDYDLAGIAAEIRAWDADVVLLQEVHRYRAKSGLDDQPAELSEMLGMEVVFGHNTTRPPEAAGAPRRQSGTAILSRQPILSWSNQMLPNLPGLQQRGLLRATILVAGRRVDVLNTHLQHTRGIIRVLQTRGIRRLVGRSGHPFLLGGDFNAEPGSPSMRVLDGVVTDPWLQVGVGEGLTVPPRVPKRRIDYVLYGSGGWVPEQAQVVKSAIADHRAVLLDYALPRLAC</sequence>
<protein>
    <submittedName>
        <fullName evidence="3">Metal-dependent hydrolase, endonuclease/exonuclease/phosphatase family</fullName>
    </submittedName>
</protein>
<dbReference type="GO" id="GO:0004527">
    <property type="term" value="F:exonuclease activity"/>
    <property type="evidence" value="ECO:0007669"/>
    <property type="project" value="UniProtKB-KW"/>
</dbReference>
<evidence type="ECO:0000313" key="4">
    <source>
        <dbReference type="Proteomes" id="UP000199004"/>
    </source>
</evidence>
<dbReference type="OrthoDB" id="155529at2"/>
<proteinExistence type="predicted"/>
<dbReference type="Proteomes" id="UP000199004">
    <property type="component" value="Unassembled WGS sequence"/>
</dbReference>
<dbReference type="Gene3D" id="3.60.10.10">
    <property type="entry name" value="Endonuclease/exonuclease/phosphatase"/>
    <property type="match status" value="1"/>
</dbReference>
<accession>A0A1H0M0S0</accession>
<feature type="region of interest" description="Disordered" evidence="1">
    <location>
        <begin position="29"/>
        <end position="66"/>
    </location>
</feature>
<feature type="compositionally biased region" description="Pro residues" evidence="1">
    <location>
        <begin position="29"/>
        <end position="55"/>
    </location>
</feature>
<dbReference type="Pfam" id="PF03372">
    <property type="entry name" value="Exo_endo_phos"/>
    <property type="match status" value="1"/>
</dbReference>
<dbReference type="GO" id="GO:0016020">
    <property type="term" value="C:membrane"/>
    <property type="evidence" value="ECO:0007669"/>
    <property type="project" value="GOC"/>
</dbReference>
<keyword evidence="3" id="KW-0378">Hydrolase</keyword>
<dbReference type="RefSeq" id="WP_143016293.1">
    <property type="nucleotide sequence ID" value="NZ_BKAE01000028.1"/>
</dbReference>
<evidence type="ECO:0000313" key="3">
    <source>
        <dbReference type="EMBL" id="SDO74069.1"/>
    </source>
</evidence>
<dbReference type="AlphaFoldDB" id="A0A1H0M0S0"/>
<dbReference type="GO" id="GO:0006506">
    <property type="term" value="P:GPI anchor biosynthetic process"/>
    <property type="evidence" value="ECO:0007669"/>
    <property type="project" value="TreeGrafter"/>
</dbReference>
<dbReference type="InterPro" id="IPR036691">
    <property type="entry name" value="Endo/exonu/phosph_ase_sf"/>
</dbReference>
<dbReference type="PANTHER" id="PTHR14859:SF15">
    <property type="entry name" value="ENDONUCLEASE_EXONUCLEASE_PHOSPHATASE DOMAIN-CONTAINING PROTEIN"/>
    <property type="match status" value="1"/>
</dbReference>
<dbReference type="STRING" id="1005944.SAMN05192576_0368"/>
<name>A0A1H0M0S0_9ACTN</name>
<keyword evidence="4" id="KW-1185">Reference proteome</keyword>
<dbReference type="SUPFAM" id="SSF56219">
    <property type="entry name" value="DNase I-like"/>
    <property type="match status" value="1"/>
</dbReference>
<keyword evidence="3" id="KW-0255">Endonuclease</keyword>
<feature type="domain" description="Endonuclease/exonuclease/phosphatase" evidence="2">
    <location>
        <begin position="74"/>
        <end position="299"/>
    </location>
</feature>